<evidence type="ECO:0000313" key="1">
    <source>
        <dbReference type="EMBL" id="EFO26976.1"/>
    </source>
</evidence>
<gene>
    <name evidence="1" type="ORF">LOAG_01511</name>
</gene>
<dbReference type="RefSeq" id="XP_003137098.1">
    <property type="nucleotide sequence ID" value="XM_003137050.1"/>
</dbReference>
<dbReference type="InParanoid" id="A0A1S0U8Q7"/>
<dbReference type="CTD" id="9938888"/>
<proteinExistence type="predicted"/>
<sequence length="115" mass="13339">MPLVLVEGHVRYERMLINDWLLFLNNDQINLKIGCYKRGKGRLNFSEINEYPFLIEKQEEICCGFLLKGEELEVTWSISGTKFDVMCVCVVRCGQKGRVDTLLVKGKVTKTIRYC</sequence>
<protein>
    <submittedName>
        <fullName evidence="1">Uncharacterized protein</fullName>
    </submittedName>
</protein>
<accession>A0A1S0U8Q7</accession>
<reference evidence="1" key="1">
    <citation type="submission" date="2012-04" db="EMBL/GenBank/DDBJ databases">
        <title>The Genome Sequence of Loa loa.</title>
        <authorList>
            <consortium name="The Broad Institute Genome Sequencing Platform"/>
            <consortium name="Broad Institute Genome Sequencing Center for Infectious Disease"/>
            <person name="Nutman T.B."/>
            <person name="Fink D.L."/>
            <person name="Russ C."/>
            <person name="Young S."/>
            <person name="Zeng Q."/>
            <person name="Gargeya S."/>
            <person name="Alvarado L."/>
            <person name="Berlin A."/>
            <person name="Chapman S.B."/>
            <person name="Chen Z."/>
            <person name="Freedman E."/>
            <person name="Gellesch M."/>
            <person name="Goldberg J."/>
            <person name="Griggs A."/>
            <person name="Gujja S."/>
            <person name="Heilman E.R."/>
            <person name="Heiman D."/>
            <person name="Howarth C."/>
            <person name="Mehta T."/>
            <person name="Neiman D."/>
            <person name="Pearson M."/>
            <person name="Roberts A."/>
            <person name="Saif S."/>
            <person name="Shea T."/>
            <person name="Shenoy N."/>
            <person name="Sisk P."/>
            <person name="Stolte C."/>
            <person name="Sykes S."/>
            <person name="White J."/>
            <person name="Yandava C."/>
            <person name="Haas B."/>
            <person name="Henn M.R."/>
            <person name="Nusbaum C."/>
            <person name="Birren B."/>
        </authorList>
    </citation>
    <scope>NUCLEOTIDE SEQUENCE [LARGE SCALE GENOMIC DNA]</scope>
</reference>
<organism evidence="1">
    <name type="scientific">Loa loa</name>
    <name type="common">Eye worm</name>
    <name type="synonym">Filaria loa</name>
    <dbReference type="NCBI Taxonomy" id="7209"/>
    <lineage>
        <taxon>Eukaryota</taxon>
        <taxon>Metazoa</taxon>
        <taxon>Ecdysozoa</taxon>
        <taxon>Nematoda</taxon>
        <taxon>Chromadorea</taxon>
        <taxon>Rhabditida</taxon>
        <taxon>Spirurina</taxon>
        <taxon>Spiruromorpha</taxon>
        <taxon>Filarioidea</taxon>
        <taxon>Onchocercidae</taxon>
        <taxon>Loa</taxon>
    </lineage>
</organism>
<dbReference type="KEGG" id="loa:LOAG_01511"/>
<name>A0A1S0U8Q7_LOALO</name>
<dbReference type="EMBL" id="JH712224">
    <property type="protein sequence ID" value="EFO26976.1"/>
    <property type="molecule type" value="Genomic_DNA"/>
</dbReference>
<dbReference type="AlphaFoldDB" id="A0A1S0U8Q7"/>
<dbReference type="GeneID" id="9938888"/>